<dbReference type="InterPro" id="IPR004154">
    <property type="entry name" value="Anticodon-bd"/>
</dbReference>
<comment type="domain">
    <text evidence="8">Consists of three domains: the N-terminal catalytic domain, the anticodon-binding domain and the C-terminal extension.</text>
</comment>
<dbReference type="PROSITE" id="PS50862">
    <property type="entry name" value="AA_TRNA_LIGASE_II"/>
    <property type="match status" value="1"/>
</dbReference>
<reference evidence="10 11" key="1">
    <citation type="journal article" date="2020" name="Int. J. Syst. Evol. Microbiol.">
        <title>Ureaplasma miroungigenitalium sp. nov. isolated from northern elephant seals (Mirounga angustirostris) and Ureaplasma zalophigenitalium sp. nov. isolated from California sea lions (Zalophus californianus).</title>
        <authorList>
            <person name="Volokhov D.V."/>
            <person name="Gulland F.M."/>
            <person name="Gao Y."/>
            <person name="Chizhikov V.E."/>
        </authorList>
    </citation>
    <scope>NUCLEOTIDE SEQUENCE [LARGE SCALE GENOMIC DNA]</scope>
    <source>
        <strain evidence="10 11">ES3182-GEN</strain>
    </source>
</reference>
<sequence length="472" mass="54124">MKLERIVKRDEDFAQWYQSIVTNAKLAMYTNVKGAMIFLPNAWAIWESIRTTMDQVFKQYNVRNLAMPTLIPMSEFEKEKDHIEGFAPELYTITCIGNKVLDANYVVRPTSEILFCQYFANAVNSYKDLPIKVNQWCSVMRAEKTTKPFLRNSEFHWQELHAVFADQPTCEQFASDIIDEYATFAKEFLCIPVYKGQKTPWERFAGAEITHTIEAMMQDGQALQAGTSHYLGTLFAKTYNIKYQNNDNQQLYAHQMSAGVSTRLIGALIMVHADDQGLILPPPIAPVQIAIAVINHKEQQDKIDEQVALLKTQLNKYRVEIDDSNKGIGFKLAEQEIIGTPIVIIVGFKDLQNQQVTVYRRDDKTKHLVNLTDLITYVNSLYEEIKVNIYNKALARQQANTVHVNSVEELKKAIENKQMATCYFVGTEEDDKAIKALTNASTRCILELSDEMHECFYTKKKTNKLTLFARAY</sequence>
<keyword evidence="3 8" id="KW-0547">Nucleotide-binding</keyword>
<evidence type="ECO:0000256" key="5">
    <source>
        <dbReference type="ARBA" id="ARBA00022917"/>
    </source>
</evidence>
<dbReference type="RefSeq" id="WP_263821875.1">
    <property type="nucleotide sequence ID" value="NZ_JAOXHL010000002.1"/>
</dbReference>
<keyword evidence="6 8" id="KW-0030">Aminoacyl-tRNA synthetase</keyword>
<evidence type="ECO:0000256" key="6">
    <source>
        <dbReference type="ARBA" id="ARBA00023146"/>
    </source>
</evidence>
<keyword evidence="2 8" id="KW-0436">Ligase</keyword>
<comment type="similarity">
    <text evidence="8">Belongs to the class-II aminoacyl-tRNA synthetase family. ProS type 3 subfamily.</text>
</comment>
<name>A0ABT3BMT1_9BACT</name>
<dbReference type="SUPFAM" id="SSF55681">
    <property type="entry name" value="Class II aaRS and biotin synthetases"/>
    <property type="match status" value="1"/>
</dbReference>
<dbReference type="InterPro" id="IPR017449">
    <property type="entry name" value="Pro-tRNA_synth_II"/>
</dbReference>
<dbReference type="EMBL" id="JAOXHL010000002">
    <property type="protein sequence ID" value="MCV3728560.1"/>
    <property type="molecule type" value="Genomic_DNA"/>
</dbReference>
<dbReference type="HAMAP" id="MF_01571">
    <property type="entry name" value="Pro_tRNA_synth_type3"/>
    <property type="match status" value="1"/>
</dbReference>
<dbReference type="PRINTS" id="PR01046">
    <property type="entry name" value="TRNASYNTHPRO"/>
</dbReference>
<dbReference type="SMART" id="SM00946">
    <property type="entry name" value="ProRS-C_1"/>
    <property type="match status" value="1"/>
</dbReference>
<gene>
    <name evidence="8 10" type="primary">proS</name>
    <name evidence="10" type="ORF">OF376_02120</name>
</gene>
<dbReference type="SUPFAM" id="SSF52954">
    <property type="entry name" value="Class II aaRS ABD-related"/>
    <property type="match status" value="1"/>
</dbReference>
<dbReference type="InterPro" id="IPR033721">
    <property type="entry name" value="ProRS_core_arch_euk"/>
</dbReference>
<comment type="caution">
    <text evidence="10">The sequence shown here is derived from an EMBL/GenBank/DDBJ whole genome shotgun (WGS) entry which is preliminary data.</text>
</comment>
<proteinExistence type="inferred from homology"/>
<dbReference type="InterPro" id="IPR016061">
    <property type="entry name" value="Pro-tRNA_ligase_II_C"/>
</dbReference>
<dbReference type="InterPro" id="IPR045864">
    <property type="entry name" value="aa-tRNA-synth_II/BPL/LPL"/>
</dbReference>
<comment type="subcellular location">
    <subcellularLocation>
        <location evidence="8">Cytoplasm</location>
    </subcellularLocation>
</comment>
<dbReference type="InterPro" id="IPR002316">
    <property type="entry name" value="Pro-tRNA-ligase_IIa"/>
</dbReference>
<evidence type="ECO:0000313" key="11">
    <source>
        <dbReference type="Proteomes" id="UP001208245"/>
    </source>
</evidence>
<accession>A0ABT3BMT1</accession>
<dbReference type="NCBIfam" id="TIGR00408">
    <property type="entry name" value="proS_fam_I"/>
    <property type="match status" value="1"/>
</dbReference>
<evidence type="ECO:0000256" key="1">
    <source>
        <dbReference type="ARBA" id="ARBA00022490"/>
    </source>
</evidence>
<dbReference type="Pfam" id="PF00587">
    <property type="entry name" value="tRNA-synt_2b"/>
    <property type="match status" value="1"/>
</dbReference>
<dbReference type="Gene3D" id="3.30.110.30">
    <property type="entry name" value="C-terminal domain of ProRS"/>
    <property type="match status" value="1"/>
</dbReference>
<comment type="function">
    <text evidence="8">Catalyzes the attachment of proline to tRNA(Pro) in a two-step reaction: proline is first activated by ATP to form Pro-AMP and then transferred to the acceptor end of tRNA(Pro).</text>
</comment>
<dbReference type="Proteomes" id="UP001208245">
    <property type="component" value="Unassembled WGS sequence"/>
</dbReference>
<dbReference type="InterPro" id="IPR002314">
    <property type="entry name" value="aa-tRNA-synt_IIb"/>
</dbReference>
<comment type="catalytic activity">
    <reaction evidence="7 8">
        <text>tRNA(Pro) + L-proline + ATP = L-prolyl-tRNA(Pro) + AMP + diphosphate</text>
        <dbReference type="Rhea" id="RHEA:14305"/>
        <dbReference type="Rhea" id="RHEA-COMP:9700"/>
        <dbReference type="Rhea" id="RHEA-COMP:9702"/>
        <dbReference type="ChEBI" id="CHEBI:30616"/>
        <dbReference type="ChEBI" id="CHEBI:33019"/>
        <dbReference type="ChEBI" id="CHEBI:60039"/>
        <dbReference type="ChEBI" id="CHEBI:78442"/>
        <dbReference type="ChEBI" id="CHEBI:78532"/>
        <dbReference type="ChEBI" id="CHEBI:456215"/>
        <dbReference type="EC" id="6.1.1.15"/>
    </reaction>
</comment>
<dbReference type="Gene3D" id="3.30.930.10">
    <property type="entry name" value="Bira Bifunctional Protein, Domain 2"/>
    <property type="match status" value="1"/>
</dbReference>
<dbReference type="Gene3D" id="3.40.50.800">
    <property type="entry name" value="Anticodon-binding domain"/>
    <property type="match status" value="1"/>
</dbReference>
<evidence type="ECO:0000256" key="7">
    <source>
        <dbReference type="ARBA" id="ARBA00047671"/>
    </source>
</evidence>
<evidence type="ECO:0000259" key="9">
    <source>
        <dbReference type="PROSITE" id="PS50862"/>
    </source>
</evidence>
<dbReference type="EC" id="6.1.1.15" evidence="8"/>
<keyword evidence="11" id="KW-1185">Reference proteome</keyword>
<evidence type="ECO:0000256" key="3">
    <source>
        <dbReference type="ARBA" id="ARBA00022741"/>
    </source>
</evidence>
<protein>
    <recommendedName>
        <fullName evidence="8">Proline--tRNA ligase</fullName>
        <ecNumber evidence="8">6.1.1.15</ecNumber>
    </recommendedName>
    <alternativeName>
        <fullName evidence="8">Prolyl-tRNA synthetase</fullName>
        <shortName evidence="8">ProRS</shortName>
    </alternativeName>
</protein>
<dbReference type="CDD" id="cd00778">
    <property type="entry name" value="ProRS_core_arch_euk"/>
    <property type="match status" value="1"/>
</dbReference>
<evidence type="ECO:0000313" key="10">
    <source>
        <dbReference type="EMBL" id="MCV3728560.1"/>
    </source>
</evidence>
<dbReference type="InterPro" id="IPR006195">
    <property type="entry name" value="aa-tRNA-synth_II"/>
</dbReference>
<dbReference type="PANTHER" id="PTHR43382:SF2">
    <property type="entry name" value="BIFUNCTIONAL GLUTAMATE_PROLINE--TRNA LIGASE"/>
    <property type="match status" value="1"/>
</dbReference>
<dbReference type="Pfam" id="PF09180">
    <property type="entry name" value="ProRS-C_1"/>
    <property type="match status" value="1"/>
</dbReference>
<feature type="domain" description="Aminoacyl-transfer RNA synthetases class-II family profile" evidence="9">
    <location>
        <begin position="43"/>
        <end position="281"/>
    </location>
</feature>
<keyword evidence="5 8" id="KW-0648">Protein biosynthesis</keyword>
<dbReference type="PANTHER" id="PTHR43382">
    <property type="entry name" value="PROLYL-TRNA SYNTHETASE"/>
    <property type="match status" value="1"/>
</dbReference>
<dbReference type="InterPro" id="IPR004499">
    <property type="entry name" value="Pro-tRNA-ligase_IIa_arc-type"/>
</dbReference>
<evidence type="ECO:0000256" key="8">
    <source>
        <dbReference type="HAMAP-Rule" id="MF_01571"/>
    </source>
</evidence>
<evidence type="ECO:0000256" key="4">
    <source>
        <dbReference type="ARBA" id="ARBA00022840"/>
    </source>
</evidence>
<dbReference type="Pfam" id="PF03129">
    <property type="entry name" value="HGTP_anticodon"/>
    <property type="match status" value="1"/>
</dbReference>
<keyword evidence="1 8" id="KW-0963">Cytoplasm</keyword>
<dbReference type="SUPFAM" id="SSF64586">
    <property type="entry name" value="C-terminal domain of ProRS"/>
    <property type="match status" value="1"/>
</dbReference>
<dbReference type="GO" id="GO:0004827">
    <property type="term" value="F:proline-tRNA ligase activity"/>
    <property type="evidence" value="ECO:0007669"/>
    <property type="project" value="UniProtKB-EC"/>
</dbReference>
<organism evidence="10 11">
    <name type="scientific">Ureaplasma miroungigenitalium</name>
    <dbReference type="NCBI Taxonomy" id="1042321"/>
    <lineage>
        <taxon>Bacteria</taxon>
        <taxon>Bacillati</taxon>
        <taxon>Mycoplasmatota</taxon>
        <taxon>Mycoplasmoidales</taxon>
        <taxon>Mycoplasmoidaceae</taxon>
        <taxon>Ureaplasma</taxon>
    </lineage>
</organism>
<keyword evidence="4 8" id="KW-0067">ATP-binding</keyword>
<evidence type="ECO:0000256" key="2">
    <source>
        <dbReference type="ARBA" id="ARBA00022598"/>
    </source>
</evidence>
<dbReference type="InterPro" id="IPR036621">
    <property type="entry name" value="Anticodon-bd_dom_sf"/>
</dbReference>
<comment type="subunit">
    <text evidence="8">Homodimer.</text>
</comment>